<keyword evidence="1" id="KW-0812">Transmembrane</keyword>
<keyword evidence="3" id="KW-1185">Reference proteome</keyword>
<comment type="caution">
    <text evidence="2">The sequence shown here is derived from an EMBL/GenBank/DDBJ whole genome shotgun (WGS) entry which is preliminary data.</text>
</comment>
<proteinExistence type="predicted"/>
<feature type="transmembrane region" description="Helical" evidence="1">
    <location>
        <begin position="12"/>
        <end position="30"/>
    </location>
</feature>
<evidence type="ECO:0000313" key="3">
    <source>
        <dbReference type="Proteomes" id="UP000615455"/>
    </source>
</evidence>
<dbReference type="Proteomes" id="UP000615455">
    <property type="component" value="Unassembled WGS sequence"/>
</dbReference>
<keyword evidence="1" id="KW-0472">Membrane</keyword>
<sequence length="76" mass="8251">MPNKQNKKAVPSSIGLIILGYFVIAANLRAPLTSVGLLASLIRDDVRISKGFPQLRNQTKQITTTSQQMAVNANLD</sequence>
<name>A0ABQ2BX10_9BACL</name>
<reference evidence="3" key="1">
    <citation type="journal article" date="2019" name="Int. J. Syst. Evol. Microbiol.">
        <title>The Global Catalogue of Microorganisms (GCM) 10K type strain sequencing project: providing services to taxonomists for standard genome sequencing and annotation.</title>
        <authorList>
            <consortium name="The Broad Institute Genomics Platform"/>
            <consortium name="The Broad Institute Genome Sequencing Center for Infectious Disease"/>
            <person name="Wu L."/>
            <person name="Ma J."/>
        </authorList>
    </citation>
    <scope>NUCLEOTIDE SEQUENCE [LARGE SCALE GENOMIC DNA]</scope>
    <source>
        <strain evidence="3">CGMCC 1.15043</strain>
    </source>
</reference>
<organism evidence="2 3">
    <name type="scientific">Paenibacillus marchantiophytorum</name>
    <dbReference type="NCBI Taxonomy" id="1619310"/>
    <lineage>
        <taxon>Bacteria</taxon>
        <taxon>Bacillati</taxon>
        <taxon>Bacillota</taxon>
        <taxon>Bacilli</taxon>
        <taxon>Bacillales</taxon>
        <taxon>Paenibacillaceae</taxon>
        <taxon>Paenibacillus</taxon>
    </lineage>
</organism>
<gene>
    <name evidence="2" type="ORF">GCM10008018_17870</name>
</gene>
<keyword evidence="1" id="KW-1133">Transmembrane helix</keyword>
<protein>
    <submittedName>
        <fullName evidence="2">Uncharacterized protein</fullName>
    </submittedName>
</protein>
<accession>A0ABQ2BX10</accession>
<evidence type="ECO:0000313" key="2">
    <source>
        <dbReference type="EMBL" id="GGI46593.1"/>
    </source>
</evidence>
<evidence type="ECO:0000256" key="1">
    <source>
        <dbReference type="SAM" id="Phobius"/>
    </source>
</evidence>
<dbReference type="EMBL" id="BMHE01000006">
    <property type="protein sequence ID" value="GGI46593.1"/>
    <property type="molecule type" value="Genomic_DNA"/>
</dbReference>